<accession>A0A1J1I6F3</accession>
<dbReference type="PANTHER" id="PTHR39957:SF1">
    <property type="entry name" value="AT09846P1-RELATED"/>
    <property type="match status" value="1"/>
</dbReference>
<dbReference type="InterPro" id="IPR029277">
    <property type="entry name" value="SVWC_dom"/>
</dbReference>
<feature type="chain" id="PRO_5012317386" evidence="3">
    <location>
        <begin position="18"/>
        <end position="123"/>
    </location>
</feature>
<evidence type="ECO:0000313" key="6">
    <source>
        <dbReference type="Proteomes" id="UP000183832"/>
    </source>
</evidence>
<organism evidence="5 6">
    <name type="scientific">Clunio marinus</name>
    <dbReference type="NCBI Taxonomy" id="568069"/>
    <lineage>
        <taxon>Eukaryota</taxon>
        <taxon>Metazoa</taxon>
        <taxon>Ecdysozoa</taxon>
        <taxon>Arthropoda</taxon>
        <taxon>Hexapoda</taxon>
        <taxon>Insecta</taxon>
        <taxon>Pterygota</taxon>
        <taxon>Neoptera</taxon>
        <taxon>Endopterygota</taxon>
        <taxon>Diptera</taxon>
        <taxon>Nematocera</taxon>
        <taxon>Chironomoidea</taxon>
        <taxon>Chironomidae</taxon>
        <taxon>Clunio</taxon>
    </lineage>
</organism>
<evidence type="ECO:0000256" key="1">
    <source>
        <dbReference type="ARBA" id="ARBA00004613"/>
    </source>
</evidence>
<feature type="signal peptide" evidence="3">
    <location>
        <begin position="1"/>
        <end position="17"/>
    </location>
</feature>
<keyword evidence="6" id="KW-1185">Reference proteome</keyword>
<gene>
    <name evidence="5" type="ORF">CLUMA_CG008023</name>
</gene>
<evidence type="ECO:0000256" key="3">
    <source>
        <dbReference type="SAM" id="SignalP"/>
    </source>
</evidence>
<sequence>MFAKILILLLSASSVFCYVYIIPSQLGKSKHHDNYCFFNDTSTLIKRGESFINQEMCEKVDCNEDYSMSIYGCGTFSLNDPNCLKWKRDLSKPYPQCCTSFICVEYADNFLDNKLESSKENSD</sequence>
<dbReference type="SMART" id="SM01318">
    <property type="entry name" value="SVWC"/>
    <property type="match status" value="1"/>
</dbReference>
<protein>
    <submittedName>
        <fullName evidence="5">CLUMA_CG008023, isoform A</fullName>
    </submittedName>
</protein>
<keyword evidence="3" id="KW-0732">Signal</keyword>
<proteinExistence type="predicted"/>
<dbReference type="GO" id="GO:0005576">
    <property type="term" value="C:extracellular region"/>
    <property type="evidence" value="ECO:0007669"/>
    <property type="project" value="UniProtKB-SubCell"/>
</dbReference>
<dbReference type="EMBL" id="CVRI01000039">
    <property type="protein sequence ID" value="CRK94518.1"/>
    <property type="molecule type" value="Genomic_DNA"/>
</dbReference>
<keyword evidence="2" id="KW-0964">Secreted</keyword>
<dbReference type="PANTHER" id="PTHR39957">
    <property type="entry name" value="AT09846P1-RELATED"/>
    <property type="match status" value="1"/>
</dbReference>
<dbReference type="Proteomes" id="UP000183832">
    <property type="component" value="Unassembled WGS sequence"/>
</dbReference>
<feature type="domain" description="Single" evidence="4">
    <location>
        <begin position="36"/>
        <end position="103"/>
    </location>
</feature>
<evidence type="ECO:0000313" key="5">
    <source>
        <dbReference type="EMBL" id="CRK94518.1"/>
    </source>
</evidence>
<dbReference type="Pfam" id="PF15430">
    <property type="entry name" value="SVWC"/>
    <property type="match status" value="1"/>
</dbReference>
<reference evidence="5 6" key="1">
    <citation type="submission" date="2015-04" db="EMBL/GenBank/DDBJ databases">
        <authorList>
            <person name="Syromyatnikov M.Y."/>
            <person name="Popov V.N."/>
        </authorList>
    </citation>
    <scope>NUCLEOTIDE SEQUENCE [LARGE SCALE GENOMIC DNA]</scope>
</reference>
<dbReference type="AlphaFoldDB" id="A0A1J1I6F3"/>
<dbReference type="OrthoDB" id="7390288at2759"/>
<dbReference type="InterPro" id="IPR053308">
    <property type="entry name" value="Vago-like"/>
</dbReference>
<evidence type="ECO:0000259" key="4">
    <source>
        <dbReference type="SMART" id="SM01318"/>
    </source>
</evidence>
<name>A0A1J1I6F3_9DIPT</name>
<comment type="subcellular location">
    <subcellularLocation>
        <location evidence="1">Secreted</location>
    </subcellularLocation>
</comment>
<evidence type="ECO:0000256" key="2">
    <source>
        <dbReference type="ARBA" id="ARBA00022525"/>
    </source>
</evidence>